<feature type="compositionally biased region" description="Acidic residues" evidence="3">
    <location>
        <begin position="175"/>
        <end position="188"/>
    </location>
</feature>
<dbReference type="InterPro" id="IPR001375">
    <property type="entry name" value="Peptidase_S9_cat"/>
</dbReference>
<comment type="caution">
    <text evidence="5">The sequence shown here is derived from an EMBL/GenBank/DDBJ whole genome shotgun (WGS) entry which is preliminary data.</text>
</comment>
<evidence type="ECO:0000256" key="2">
    <source>
        <dbReference type="ARBA" id="ARBA00022825"/>
    </source>
</evidence>
<dbReference type="InterPro" id="IPR011659">
    <property type="entry name" value="WD40"/>
</dbReference>
<evidence type="ECO:0000259" key="4">
    <source>
        <dbReference type="Pfam" id="PF00326"/>
    </source>
</evidence>
<evidence type="ECO:0000313" key="6">
    <source>
        <dbReference type="Proteomes" id="UP000549616"/>
    </source>
</evidence>
<keyword evidence="6" id="KW-1185">Reference proteome</keyword>
<dbReference type="GO" id="GO:0006508">
    <property type="term" value="P:proteolysis"/>
    <property type="evidence" value="ECO:0007669"/>
    <property type="project" value="InterPro"/>
</dbReference>
<dbReference type="GO" id="GO:0004252">
    <property type="term" value="F:serine-type endopeptidase activity"/>
    <property type="evidence" value="ECO:0007669"/>
    <property type="project" value="TreeGrafter"/>
</dbReference>
<dbReference type="EMBL" id="JACCFK010000002">
    <property type="protein sequence ID" value="NYI92742.1"/>
    <property type="molecule type" value="Genomic_DNA"/>
</dbReference>
<dbReference type="SUPFAM" id="SSF53474">
    <property type="entry name" value="alpha/beta-Hydrolases"/>
    <property type="match status" value="1"/>
</dbReference>
<feature type="region of interest" description="Disordered" evidence="3">
    <location>
        <begin position="172"/>
        <end position="191"/>
    </location>
</feature>
<dbReference type="Gene3D" id="3.40.50.1820">
    <property type="entry name" value="alpha/beta hydrolase"/>
    <property type="match status" value="1"/>
</dbReference>
<dbReference type="PANTHER" id="PTHR42776:SF27">
    <property type="entry name" value="DIPEPTIDYL PEPTIDASE FAMILY MEMBER 6"/>
    <property type="match status" value="1"/>
</dbReference>
<dbReference type="Proteomes" id="UP000549616">
    <property type="component" value="Unassembled WGS sequence"/>
</dbReference>
<evidence type="ECO:0000313" key="5">
    <source>
        <dbReference type="EMBL" id="NYI92742.1"/>
    </source>
</evidence>
<gene>
    <name evidence="5" type="ORF">HNR02_006117</name>
</gene>
<dbReference type="InterPro" id="IPR011042">
    <property type="entry name" value="6-blade_b-propeller_TolB-like"/>
</dbReference>
<organism evidence="5 6">
    <name type="scientific">Amycolatopsis endophytica</name>
    <dbReference type="NCBI Taxonomy" id="860233"/>
    <lineage>
        <taxon>Bacteria</taxon>
        <taxon>Bacillati</taxon>
        <taxon>Actinomycetota</taxon>
        <taxon>Actinomycetes</taxon>
        <taxon>Pseudonocardiales</taxon>
        <taxon>Pseudonocardiaceae</taxon>
        <taxon>Amycolatopsis</taxon>
    </lineage>
</organism>
<dbReference type="PANTHER" id="PTHR42776">
    <property type="entry name" value="SERINE PEPTIDASE S9 FAMILY MEMBER"/>
    <property type="match status" value="1"/>
</dbReference>
<reference evidence="5 6" key="1">
    <citation type="submission" date="2020-07" db="EMBL/GenBank/DDBJ databases">
        <title>Sequencing the genomes of 1000 actinobacteria strains.</title>
        <authorList>
            <person name="Klenk H.-P."/>
        </authorList>
    </citation>
    <scope>NUCLEOTIDE SEQUENCE [LARGE SCALE GENOMIC DNA]</scope>
    <source>
        <strain evidence="5 6">DSM 104006</strain>
    </source>
</reference>
<dbReference type="Gene3D" id="2.120.10.30">
    <property type="entry name" value="TolB, C-terminal domain"/>
    <property type="match status" value="2"/>
</dbReference>
<name>A0A853BDH8_9PSEU</name>
<keyword evidence="2" id="KW-0720">Serine protease</keyword>
<proteinExistence type="predicted"/>
<protein>
    <submittedName>
        <fullName evidence="5">Dipeptidyl aminopeptidase/acylaminoacyl peptidase</fullName>
    </submittedName>
</protein>
<accession>A0A853BDH8</accession>
<evidence type="ECO:0000256" key="1">
    <source>
        <dbReference type="ARBA" id="ARBA00022801"/>
    </source>
</evidence>
<dbReference type="GO" id="GO:0004177">
    <property type="term" value="F:aminopeptidase activity"/>
    <property type="evidence" value="ECO:0007669"/>
    <property type="project" value="UniProtKB-KW"/>
</dbReference>
<dbReference type="SUPFAM" id="SSF82171">
    <property type="entry name" value="DPP6 N-terminal domain-like"/>
    <property type="match status" value="1"/>
</dbReference>
<dbReference type="InterPro" id="IPR029058">
    <property type="entry name" value="AB_hydrolase_fold"/>
</dbReference>
<dbReference type="AlphaFoldDB" id="A0A853BDH8"/>
<keyword evidence="5" id="KW-0645">Protease</keyword>
<dbReference type="Pfam" id="PF00326">
    <property type="entry name" value="Peptidase_S9"/>
    <property type="match status" value="1"/>
</dbReference>
<evidence type="ECO:0000256" key="3">
    <source>
        <dbReference type="SAM" id="MobiDB-lite"/>
    </source>
</evidence>
<keyword evidence="5" id="KW-0031">Aminopeptidase</keyword>
<sequence>MRPSDLELLAVPGTPALHGTLLLTAVATPDLGGNTYRSSLWRAGPEGGAARQWSFGERDTDPAISPDGRWVAFLRASGEAKPQLHVMPADGGDARRLTDLPLGAGAPVWAPDSRRIAFTARLPEPGRYGAPGDDGETVEPGEEAPRRITRFDYRLDNVGFLRDRPRRLFVVDATDPGEPEPLTDDGADVSDPAWLPDSSALLVVAPREWGTTDTEESDLYLVPAGGGEPVLAVRSAGTAAKPAVSADGTVLFYGQEYTWPHVVARNPGLWSAELPANGEPAEPRRLTDAESVYCAGDVPPAALRDEILVAVLNRGAVELRAVPRGADRAPLDGLTRLLGERSAVRSFAVHGERIAAVVARPDSSGDLVLLDGATELVLTDFSKPVRDNGIRPVEELTTAAPDGYPVHGWLVKPEGQGPHPVLLVVHGGPFASYDWGLFDEAQVYASAGYAVVMGNPRGSAGYGESHGQAIVHGMGTVDVDDVLALLDVALERDDLDSSRVGVMGGSYGGFMTSWLAAHHGSRFRAAWSERAVNAWDSFTGSSDIGWFFAEAYVGADPVVQRERSPLTYASSITLPFAVVHSEHDWRCPLEQAQRMFVALKQNGTQAEMLLFPGEGHELSRSGKPRHRVQRFDAILEWWSRHL</sequence>
<dbReference type="Pfam" id="PF07676">
    <property type="entry name" value="PD40"/>
    <property type="match status" value="2"/>
</dbReference>
<dbReference type="RefSeq" id="WP_179777041.1">
    <property type="nucleotide sequence ID" value="NZ_JACCFK010000002.1"/>
</dbReference>
<keyword evidence="1" id="KW-0378">Hydrolase</keyword>
<feature type="domain" description="Peptidase S9 prolyl oligopeptidase catalytic" evidence="4">
    <location>
        <begin position="438"/>
        <end position="642"/>
    </location>
</feature>